<dbReference type="Gene3D" id="2.60.40.10">
    <property type="entry name" value="Immunoglobulins"/>
    <property type="match status" value="2"/>
</dbReference>
<dbReference type="InterPro" id="IPR036179">
    <property type="entry name" value="Ig-like_dom_sf"/>
</dbReference>
<keyword evidence="5" id="KW-0393">Immunoglobulin domain</keyword>
<dbReference type="GO" id="GO:0098609">
    <property type="term" value="P:cell-cell adhesion"/>
    <property type="evidence" value="ECO:0007669"/>
    <property type="project" value="TreeGrafter"/>
</dbReference>
<dbReference type="GO" id="GO:0050839">
    <property type="term" value="F:cell adhesion molecule binding"/>
    <property type="evidence" value="ECO:0007669"/>
    <property type="project" value="TreeGrafter"/>
</dbReference>
<gene>
    <name evidence="8" type="ORF">MCOR_7984</name>
</gene>
<keyword evidence="8" id="KW-0808">Transferase</keyword>
<dbReference type="Proteomes" id="UP000507470">
    <property type="component" value="Unassembled WGS sequence"/>
</dbReference>
<evidence type="ECO:0000256" key="1">
    <source>
        <dbReference type="ARBA" id="ARBA00004479"/>
    </source>
</evidence>
<evidence type="ECO:0000256" key="6">
    <source>
        <dbReference type="SAM" id="MobiDB-lite"/>
    </source>
</evidence>
<comment type="subcellular location">
    <subcellularLocation>
        <location evidence="1">Membrane</location>
        <topology evidence="1">Single-pass type I membrane protein</topology>
    </subcellularLocation>
</comment>
<organism evidence="8 9">
    <name type="scientific">Mytilus coruscus</name>
    <name type="common">Sea mussel</name>
    <dbReference type="NCBI Taxonomy" id="42192"/>
    <lineage>
        <taxon>Eukaryota</taxon>
        <taxon>Metazoa</taxon>
        <taxon>Spiralia</taxon>
        <taxon>Lophotrochozoa</taxon>
        <taxon>Mollusca</taxon>
        <taxon>Bivalvia</taxon>
        <taxon>Autobranchia</taxon>
        <taxon>Pteriomorphia</taxon>
        <taxon>Mytilida</taxon>
        <taxon>Mytiloidea</taxon>
        <taxon>Mytilidae</taxon>
        <taxon>Mytilinae</taxon>
        <taxon>Mytilus</taxon>
    </lineage>
</organism>
<dbReference type="InterPro" id="IPR003006">
    <property type="entry name" value="Ig/MHC_CS"/>
</dbReference>
<dbReference type="PANTHER" id="PTHR11640">
    <property type="entry name" value="NEPHRIN"/>
    <property type="match status" value="1"/>
</dbReference>
<evidence type="ECO:0000256" key="5">
    <source>
        <dbReference type="ARBA" id="ARBA00023319"/>
    </source>
</evidence>
<evidence type="ECO:0000313" key="8">
    <source>
        <dbReference type="EMBL" id="CAC5368442.1"/>
    </source>
</evidence>
<keyword evidence="9" id="KW-1185">Reference proteome</keyword>
<evidence type="ECO:0000259" key="7">
    <source>
        <dbReference type="PROSITE" id="PS50835"/>
    </source>
</evidence>
<dbReference type="InterPro" id="IPR051275">
    <property type="entry name" value="Cell_adhesion_signaling"/>
</dbReference>
<dbReference type="EMBL" id="CACVKT020001486">
    <property type="protein sequence ID" value="CAC5368442.1"/>
    <property type="molecule type" value="Genomic_DNA"/>
</dbReference>
<dbReference type="PANTHER" id="PTHR11640:SF31">
    <property type="entry name" value="IRREGULAR CHIASM C-ROUGHEST PROTEIN-RELATED"/>
    <property type="match status" value="1"/>
</dbReference>
<sequence>MNMDFHTVQETDMYEQIRNWNISKYSDNDRIRPDLQHLDRLHIVGKRKKGEFFLKISNLSSDDADIANLSITLEPPRPIYEYRSLRLCCQSNRFLPEETVRWFNGEYGRKYRQNSSVACLYFENIDRNDTGTYICKAEHSGQTTTKTVTLHVLYPPLVNLENETFLYTTSHRTLRCIADGDPENYTYGNWEHRSFLNDHIRYLNRTSTGDLILPVQEKQQRYQDSGIYVCSVSNGVPGIDGKHFQKGQSYVFQKGPPVFVNENKGIQYGKIGIQMELKVNVYSLTSITCQYIATSDGKILPLKTEMNFTTTKDKFYGQEIKLHGSKILFRFPELTKNQLTTYTVTVCNVYGNSSFVTKLQFKENDNPMISMVERTVVENRDTALVSAEQSSTSSDNDNSISEHLDDGYEYPYTTLVVINRTEDEHVYLRTRI</sequence>
<dbReference type="InterPro" id="IPR007110">
    <property type="entry name" value="Ig-like_dom"/>
</dbReference>
<dbReference type="GO" id="GO:0004674">
    <property type="term" value="F:protein serine/threonine kinase activity"/>
    <property type="evidence" value="ECO:0007669"/>
    <property type="project" value="UniProtKB-EC"/>
</dbReference>
<evidence type="ECO:0000313" key="9">
    <source>
        <dbReference type="Proteomes" id="UP000507470"/>
    </source>
</evidence>
<feature type="domain" description="Ig-like" evidence="7">
    <location>
        <begin position="67"/>
        <end position="149"/>
    </location>
</feature>
<evidence type="ECO:0000256" key="3">
    <source>
        <dbReference type="ARBA" id="ARBA00023157"/>
    </source>
</evidence>
<keyword evidence="4" id="KW-0325">Glycoprotein</keyword>
<dbReference type="CDD" id="cd00096">
    <property type="entry name" value="Ig"/>
    <property type="match status" value="1"/>
</dbReference>
<evidence type="ECO:0000256" key="2">
    <source>
        <dbReference type="ARBA" id="ARBA00023136"/>
    </source>
</evidence>
<dbReference type="EC" id="2.7.11.1" evidence="8"/>
<dbReference type="PROSITE" id="PS50835">
    <property type="entry name" value="IG_LIKE"/>
    <property type="match status" value="2"/>
</dbReference>
<dbReference type="InterPro" id="IPR013783">
    <property type="entry name" value="Ig-like_fold"/>
</dbReference>
<dbReference type="SUPFAM" id="SSF48726">
    <property type="entry name" value="Immunoglobulin"/>
    <property type="match status" value="2"/>
</dbReference>
<dbReference type="GO" id="GO:0005886">
    <property type="term" value="C:plasma membrane"/>
    <property type="evidence" value="ECO:0007669"/>
    <property type="project" value="TreeGrafter"/>
</dbReference>
<keyword evidence="2" id="KW-0472">Membrane</keyword>
<evidence type="ECO:0000256" key="4">
    <source>
        <dbReference type="ARBA" id="ARBA00023180"/>
    </source>
</evidence>
<dbReference type="GO" id="GO:0005911">
    <property type="term" value="C:cell-cell junction"/>
    <property type="evidence" value="ECO:0007669"/>
    <property type="project" value="TreeGrafter"/>
</dbReference>
<feature type="compositionally biased region" description="Low complexity" evidence="6">
    <location>
        <begin position="390"/>
        <end position="399"/>
    </location>
</feature>
<dbReference type="InterPro" id="IPR003599">
    <property type="entry name" value="Ig_sub"/>
</dbReference>
<feature type="domain" description="Ig-like" evidence="7">
    <location>
        <begin position="155"/>
        <end position="235"/>
    </location>
</feature>
<feature type="region of interest" description="Disordered" evidence="6">
    <location>
        <begin position="386"/>
        <end position="405"/>
    </location>
</feature>
<dbReference type="SMART" id="SM00409">
    <property type="entry name" value="IG"/>
    <property type="match status" value="1"/>
</dbReference>
<name>A0A6J8AI25_MYTCO</name>
<dbReference type="AlphaFoldDB" id="A0A6J8AI25"/>
<dbReference type="PROSITE" id="PS00290">
    <property type="entry name" value="IG_MHC"/>
    <property type="match status" value="1"/>
</dbReference>
<dbReference type="OrthoDB" id="10012075at2759"/>
<accession>A0A6J8AI25</accession>
<keyword evidence="3" id="KW-1015">Disulfide bond</keyword>
<proteinExistence type="predicted"/>
<reference evidence="8 9" key="1">
    <citation type="submission" date="2020-06" db="EMBL/GenBank/DDBJ databases">
        <authorList>
            <person name="Li R."/>
            <person name="Bekaert M."/>
        </authorList>
    </citation>
    <scope>NUCLEOTIDE SEQUENCE [LARGE SCALE GENOMIC DNA]</scope>
    <source>
        <strain evidence="9">wild</strain>
    </source>
</reference>
<protein>
    <submittedName>
        <fullName evidence="8">TTN</fullName>
        <ecNumber evidence="8">2.7.11.1</ecNumber>
    </submittedName>
</protein>